<comment type="caution">
    <text evidence="2">The sequence shown here is derived from an EMBL/GenBank/DDBJ whole genome shotgun (WGS) entry which is preliminary data.</text>
</comment>
<accession>A0A5C5W0H2</accession>
<proteinExistence type="predicted"/>
<gene>
    <name evidence="2" type="ORF">Pla111_24220</name>
</gene>
<keyword evidence="1" id="KW-0812">Transmembrane</keyword>
<evidence type="ECO:0000313" key="2">
    <source>
        <dbReference type="EMBL" id="TWT43471.1"/>
    </source>
</evidence>
<feature type="transmembrane region" description="Helical" evidence="1">
    <location>
        <begin position="46"/>
        <end position="70"/>
    </location>
</feature>
<keyword evidence="1" id="KW-0472">Membrane</keyword>
<evidence type="ECO:0000313" key="3">
    <source>
        <dbReference type="Proteomes" id="UP000318995"/>
    </source>
</evidence>
<dbReference type="RefSeq" id="WP_146574604.1">
    <property type="nucleotide sequence ID" value="NZ_SJPH01000004.1"/>
</dbReference>
<organism evidence="2 3">
    <name type="scientific">Botrimarina hoheduenensis</name>
    <dbReference type="NCBI Taxonomy" id="2528000"/>
    <lineage>
        <taxon>Bacteria</taxon>
        <taxon>Pseudomonadati</taxon>
        <taxon>Planctomycetota</taxon>
        <taxon>Planctomycetia</taxon>
        <taxon>Pirellulales</taxon>
        <taxon>Lacipirellulaceae</taxon>
        <taxon>Botrimarina</taxon>
    </lineage>
</organism>
<name>A0A5C5W0H2_9BACT</name>
<sequence length="141" mass="14966">MLKKKVHAQETILPPIDLSRLRRGRGRRSGLLKDAGGGLSSQMLRALLICFLPWLLKAGVALVAVAALWFSLPNVAGLARLVGFGFSGPSQVTDLVEWSRVRLDGFANAGAYVLGDFIGREGGSAEITPLVGIAPEEATAR</sequence>
<keyword evidence="1" id="KW-1133">Transmembrane helix</keyword>
<dbReference type="EMBL" id="SJPH01000004">
    <property type="protein sequence ID" value="TWT43471.1"/>
    <property type="molecule type" value="Genomic_DNA"/>
</dbReference>
<reference evidence="2 3" key="1">
    <citation type="submission" date="2019-02" db="EMBL/GenBank/DDBJ databases">
        <title>Deep-cultivation of Planctomycetes and their phenomic and genomic characterization uncovers novel biology.</title>
        <authorList>
            <person name="Wiegand S."/>
            <person name="Jogler M."/>
            <person name="Boedeker C."/>
            <person name="Pinto D."/>
            <person name="Vollmers J."/>
            <person name="Rivas-Marin E."/>
            <person name="Kohn T."/>
            <person name="Peeters S.H."/>
            <person name="Heuer A."/>
            <person name="Rast P."/>
            <person name="Oberbeckmann S."/>
            <person name="Bunk B."/>
            <person name="Jeske O."/>
            <person name="Meyerdierks A."/>
            <person name="Storesund J.E."/>
            <person name="Kallscheuer N."/>
            <person name="Luecker S."/>
            <person name="Lage O.M."/>
            <person name="Pohl T."/>
            <person name="Merkel B.J."/>
            <person name="Hornburger P."/>
            <person name="Mueller R.-W."/>
            <person name="Bruemmer F."/>
            <person name="Labrenz M."/>
            <person name="Spormann A.M."/>
            <person name="Op Den Camp H."/>
            <person name="Overmann J."/>
            <person name="Amann R."/>
            <person name="Jetten M.S.M."/>
            <person name="Mascher T."/>
            <person name="Medema M.H."/>
            <person name="Devos D.P."/>
            <person name="Kaster A.-K."/>
            <person name="Ovreas L."/>
            <person name="Rohde M."/>
            <person name="Galperin M.Y."/>
            <person name="Jogler C."/>
        </authorList>
    </citation>
    <scope>NUCLEOTIDE SEQUENCE [LARGE SCALE GENOMIC DNA]</scope>
    <source>
        <strain evidence="2 3">Pla111</strain>
    </source>
</reference>
<keyword evidence="3" id="KW-1185">Reference proteome</keyword>
<protein>
    <submittedName>
        <fullName evidence="2">Uncharacterized protein</fullName>
    </submittedName>
</protein>
<dbReference type="Proteomes" id="UP000318995">
    <property type="component" value="Unassembled WGS sequence"/>
</dbReference>
<dbReference type="OrthoDB" id="9941122at2"/>
<evidence type="ECO:0000256" key="1">
    <source>
        <dbReference type="SAM" id="Phobius"/>
    </source>
</evidence>
<dbReference type="AlphaFoldDB" id="A0A5C5W0H2"/>